<evidence type="ECO:0008006" key="3">
    <source>
        <dbReference type="Google" id="ProtNLM"/>
    </source>
</evidence>
<dbReference type="Proteomes" id="UP000762676">
    <property type="component" value="Unassembled WGS sequence"/>
</dbReference>
<keyword evidence="2" id="KW-1185">Reference proteome</keyword>
<reference evidence="1 2" key="1">
    <citation type="journal article" date="2021" name="Elife">
        <title>Chloroplast acquisition without the gene transfer in kleptoplastic sea slugs, Plakobranchus ocellatus.</title>
        <authorList>
            <person name="Maeda T."/>
            <person name="Takahashi S."/>
            <person name="Yoshida T."/>
            <person name="Shimamura S."/>
            <person name="Takaki Y."/>
            <person name="Nagai Y."/>
            <person name="Toyoda A."/>
            <person name="Suzuki Y."/>
            <person name="Arimoto A."/>
            <person name="Ishii H."/>
            <person name="Satoh N."/>
            <person name="Nishiyama T."/>
            <person name="Hasebe M."/>
            <person name="Maruyama T."/>
            <person name="Minagawa J."/>
            <person name="Obokata J."/>
            <person name="Shigenobu S."/>
        </authorList>
    </citation>
    <scope>NUCLEOTIDE SEQUENCE [LARGE SCALE GENOMIC DNA]</scope>
</reference>
<dbReference type="EMBL" id="BMAT01011419">
    <property type="protein sequence ID" value="GFR72481.1"/>
    <property type="molecule type" value="Genomic_DNA"/>
</dbReference>
<accession>A0AAV4FHE4</accession>
<comment type="caution">
    <text evidence="1">The sequence shown here is derived from an EMBL/GenBank/DDBJ whole genome shotgun (WGS) entry which is preliminary data.</text>
</comment>
<protein>
    <recommendedName>
        <fullName evidence="3">Transposase</fullName>
    </recommendedName>
</protein>
<proteinExistence type="predicted"/>
<evidence type="ECO:0000313" key="1">
    <source>
        <dbReference type="EMBL" id="GFR72481.1"/>
    </source>
</evidence>
<name>A0AAV4FHE4_9GAST</name>
<dbReference type="AlphaFoldDB" id="A0AAV4FHE4"/>
<organism evidence="1 2">
    <name type="scientific">Elysia marginata</name>
    <dbReference type="NCBI Taxonomy" id="1093978"/>
    <lineage>
        <taxon>Eukaryota</taxon>
        <taxon>Metazoa</taxon>
        <taxon>Spiralia</taxon>
        <taxon>Lophotrochozoa</taxon>
        <taxon>Mollusca</taxon>
        <taxon>Gastropoda</taxon>
        <taxon>Heterobranchia</taxon>
        <taxon>Euthyneura</taxon>
        <taxon>Panpulmonata</taxon>
        <taxon>Sacoglossa</taxon>
        <taxon>Placobranchoidea</taxon>
        <taxon>Plakobranchidae</taxon>
        <taxon>Elysia</taxon>
    </lineage>
</organism>
<sequence length="91" mass="10603">MNALAELAYRAHTGRIQDACRPIQDAYRTYTGRVQDPYRTSRRRTCPEALTLFPDSERKELSLPIAEAKLWRNLQHLQTTADFIDRIDILV</sequence>
<gene>
    <name evidence="1" type="ORF">ElyMa_005706500</name>
</gene>
<evidence type="ECO:0000313" key="2">
    <source>
        <dbReference type="Proteomes" id="UP000762676"/>
    </source>
</evidence>